<evidence type="ECO:0000256" key="1">
    <source>
        <dbReference type="SAM" id="Phobius"/>
    </source>
</evidence>
<organism evidence="2 3">
    <name type="scientific">Marinobacter salinisoli</name>
    <dbReference type="NCBI Taxonomy" id="2769486"/>
    <lineage>
        <taxon>Bacteria</taxon>
        <taxon>Pseudomonadati</taxon>
        <taxon>Pseudomonadota</taxon>
        <taxon>Gammaproteobacteria</taxon>
        <taxon>Pseudomonadales</taxon>
        <taxon>Marinobacteraceae</taxon>
        <taxon>Marinobacter</taxon>
    </lineage>
</organism>
<accession>A0ABX7MP52</accession>
<proteinExistence type="predicted"/>
<protein>
    <recommendedName>
        <fullName evidence="4">Zinc ribbon domain-containing protein</fullName>
    </recommendedName>
</protein>
<name>A0ABX7MP52_9GAMM</name>
<evidence type="ECO:0008006" key="4">
    <source>
        <dbReference type="Google" id="ProtNLM"/>
    </source>
</evidence>
<reference evidence="2 3" key="1">
    <citation type="submission" date="2021-03" db="EMBL/GenBank/DDBJ databases">
        <title>Genome sequencing of Marinobacter sp. LPB0319.</title>
        <authorList>
            <person name="Kim J."/>
        </authorList>
    </citation>
    <scope>NUCLEOTIDE SEQUENCE [LARGE SCALE GENOMIC DNA]</scope>
    <source>
        <strain evidence="2 3">LPB0319</strain>
    </source>
</reference>
<keyword evidence="1" id="KW-1133">Transmembrane helix</keyword>
<evidence type="ECO:0000313" key="3">
    <source>
        <dbReference type="Proteomes" id="UP000663555"/>
    </source>
</evidence>
<feature type="transmembrane region" description="Helical" evidence="1">
    <location>
        <begin position="41"/>
        <end position="58"/>
    </location>
</feature>
<dbReference type="RefSeq" id="WP_206643236.1">
    <property type="nucleotide sequence ID" value="NZ_CP071247.1"/>
</dbReference>
<keyword evidence="1" id="KW-0472">Membrane</keyword>
<sequence>MAVINCGECKGLVSTSAKACPHCGAKPKAFKRNPMSAKQKLQVVGVVFVVLVLSNFIPKDKGRSDDYVDYREDKAVALPDFPASPSKDLEQKICKASIATAFTKSPDSISTEFKSGIVELSYRRESDNSLWRYRCNVEHEVVVWAGFIDGDWGRWRNARGDAKITYSIVGSEIEISEQYPGAKASINSYKMAEL</sequence>
<gene>
    <name evidence="2" type="ORF">LPB19_12530</name>
</gene>
<keyword evidence="3" id="KW-1185">Reference proteome</keyword>
<dbReference type="EMBL" id="CP071247">
    <property type="protein sequence ID" value="QSP94014.1"/>
    <property type="molecule type" value="Genomic_DNA"/>
</dbReference>
<dbReference type="Proteomes" id="UP000663555">
    <property type="component" value="Chromosome"/>
</dbReference>
<keyword evidence="1" id="KW-0812">Transmembrane</keyword>
<evidence type="ECO:0000313" key="2">
    <source>
        <dbReference type="EMBL" id="QSP94014.1"/>
    </source>
</evidence>